<comment type="caution">
    <text evidence="1">The sequence shown here is derived from an EMBL/GenBank/DDBJ whole genome shotgun (WGS) entry which is preliminary data.</text>
</comment>
<dbReference type="EMBL" id="QJTI01000002">
    <property type="protein sequence ID" value="PYF04971.1"/>
    <property type="molecule type" value="Genomic_DNA"/>
</dbReference>
<accession>A0A318TJB8</accession>
<organism evidence="1 2">
    <name type="scientific">Rhodopseudomonas faecalis</name>
    <dbReference type="NCBI Taxonomy" id="99655"/>
    <lineage>
        <taxon>Bacteria</taxon>
        <taxon>Pseudomonadati</taxon>
        <taxon>Pseudomonadota</taxon>
        <taxon>Alphaproteobacteria</taxon>
        <taxon>Hyphomicrobiales</taxon>
        <taxon>Nitrobacteraceae</taxon>
        <taxon>Rhodopseudomonas</taxon>
    </lineage>
</organism>
<dbReference type="RefSeq" id="WP_181418854.1">
    <property type="nucleotide sequence ID" value="NZ_QJTI01000002.1"/>
</dbReference>
<evidence type="ECO:0000313" key="1">
    <source>
        <dbReference type="EMBL" id="PYF04971.1"/>
    </source>
</evidence>
<name>A0A318TJB8_9BRAD</name>
<dbReference type="Proteomes" id="UP000248148">
    <property type="component" value="Unassembled WGS sequence"/>
</dbReference>
<proteinExistence type="predicted"/>
<gene>
    <name evidence="1" type="ORF">BJ122_102197</name>
</gene>
<reference evidence="1 2" key="1">
    <citation type="submission" date="2018-06" db="EMBL/GenBank/DDBJ databases">
        <title>Genomic Encyclopedia of Archaeal and Bacterial Type Strains, Phase II (KMG-II): from individual species to whole genera.</title>
        <authorList>
            <person name="Goeker M."/>
        </authorList>
    </citation>
    <scope>NUCLEOTIDE SEQUENCE [LARGE SCALE GENOMIC DNA]</scope>
    <source>
        <strain evidence="1 2">JCM 11668</strain>
    </source>
</reference>
<protein>
    <submittedName>
        <fullName evidence="1">Uncharacterized protein</fullName>
    </submittedName>
</protein>
<sequence length="56" mass="6579">MTTARPVHHLARAIRPIPRHREKRSDQAIQRSLLCAPGWLRFARHDELKLQLETAE</sequence>
<dbReference type="AlphaFoldDB" id="A0A318TJB8"/>
<keyword evidence="2" id="KW-1185">Reference proteome</keyword>
<evidence type="ECO:0000313" key="2">
    <source>
        <dbReference type="Proteomes" id="UP000248148"/>
    </source>
</evidence>